<evidence type="ECO:0000313" key="1">
    <source>
        <dbReference type="EMBL" id="GEO70966.1"/>
    </source>
</evidence>
<name>A0A1Y6JW96_9LACO</name>
<dbReference type="OrthoDB" id="2189687at2"/>
<keyword evidence="4" id="KW-1185">Reference proteome</keyword>
<reference evidence="3" key="1">
    <citation type="submission" date="2017-05" db="EMBL/GenBank/DDBJ databases">
        <authorList>
            <person name="Papadimitriou K."/>
        </authorList>
    </citation>
    <scope>NUCLEOTIDE SEQUENCE [LARGE SCALE GENOMIC DNA]</scope>
    <source>
        <strain evidence="3">ACA-DC 3411</strain>
    </source>
</reference>
<dbReference type="EMBL" id="LT854705">
    <property type="protein sequence ID" value="SMS14209.1"/>
    <property type="molecule type" value="Genomic_DNA"/>
</dbReference>
<reference evidence="2" key="2">
    <citation type="submission" date="2017-05" db="EMBL/GenBank/DDBJ databases">
        <authorList>
            <person name="Song R."/>
            <person name="Chenine A.L."/>
            <person name="Ruprecht R.M."/>
        </authorList>
    </citation>
    <scope>NUCLEOTIDE SEQUENCE</scope>
    <source>
        <strain evidence="2">ACA-DC 3411</strain>
    </source>
</reference>
<keyword evidence="2" id="KW-0808">Transferase</keyword>
<organism evidence="2 3">
    <name type="scientific">Levilactobacillus zymae</name>
    <dbReference type="NCBI Taxonomy" id="267363"/>
    <lineage>
        <taxon>Bacteria</taxon>
        <taxon>Bacillati</taxon>
        <taxon>Bacillota</taxon>
        <taxon>Bacilli</taxon>
        <taxon>Lactobacillales</taxon>
        <taxon>Lactobacillaceae</taxon>
        <taxon>Levilactobacillus</taxon>
    </lineage>
</organism>
<dbReference type="GO" id="GO:0016740">
    <property type="term" value="F:transferase activity"/>
    <property type="evidence" value="ECO:0007669"/>
    <property type="project" value="UniProtKB-KW"/>
</dbReference>
<dbReference type="EMBL" id="BJZK01000001">
    <property type="protein sequence ID" value="GEO70966.1"/>
    <property type="molecule type" value="Genomic_DNA"/>
</dbReference>
<dbReference type="Proteomes" id="UP000195412">
    <property type="component" value="Chromosome I"/>
</dbReference>
<protein>
    <submittedName>
        <fullName evidence="2">RibT protein, riboflavin biosynthesis acetyltransferase (GNAT) family</fullName>
    </submittedName>
</protein>
<reference evidence="1 4" key="3">
    <citation type="submission" date="2019-07" db="EMBL/GenBank/DDBJ databases">
        <title>Whole genome shotgun sequence of Lactobacillus zymae NBRC 107157.</title>
        <authorList>
            <person name="Hosoyama A."/>
            <person name="Uohara A."/>
            <person name="Ohji S."/>
            <person name="Ichikawa N."/>
        </authorList>
    </citation>
    <scope>NUCLEOTIDE SEQUENCE [LARGE SCALE GENOMIC DNA]</scope>
    <source>
        <strain evidence="1 4">NBRC 107157</strain>
    </source>
</reference>
<dbReference type="RefSeq" id="WP_057731045.1">
    <property type="nucleotide sequence ID" value="NZ_BJZK01000001.1"/>
</dbReference>
<evidence type="ECO:0000313" key="2">
    <source>
        <dbReference type="EMBL" id="SMS14209.1"/>
    </source>
</evidence>
<evidence type="ECO:0000313" key="3">
    <source>
        <dbReference type="Proteomes" id="UP000195412"/>
    </source>
</evidence>
<gene>
    <name evidence="2" type="ORF">LZ3411_1159</name>
    <name evidence="1" type="ORF">LZY01_01340</name>
</gene>
<sequence>MLLKYRSDYQKIAMGLMSLLPSFKDWDRLQRELAWYQGGDDRTLFLWKDQYDDFAGVLGTERQSNYVIVRLVGLMPDKQSTANVWQMLDQLATMVPQQRIMGTLATSQIIAKWEFHHGQNHLDRPTTDSGQ</sequence>
<evidence type="ECO:0000313" key="4">
    <source>
        <dbReference type="Proteomes" id="UP000321794"/>
    </source>
</evidence>
<proteinExistence type="predicted"/>
<accession>A0A1Y6JW96</accession>
<dbReference type="Proteomes" id="UP000321794">
    <property type="component" value="Unassembled WGS sequence"/>
</dbReference>
<dbReference type="AlphaFoldDB" id="A0A1Y6JW96"/>
<dbReference type="KEGG" id="lzy:LZ3411_1159"/>